<dbReference type="SMART" id="SM00387">
    <property type="entry name" value="HATPase_c"/>
    <property type="match status" value="1"/>
</dbReference>
<dbReference type="GO" id="GO:0046983">
    <property type="term" value="F:protein dimerization activity"/>
    <property type="evidence" value="ECO:0007669"/>
    <property type="project" value="InterPro"/>
</dbReference>
<gene>
    <name evidence="9" type="primary">yvfT</name>
    <name evidence="9" type="ORF">J27TS8_00530</name>
</gene>
<feature type="domain" description="Histidine kinase/HSP90-like ATPase" evidence="8">
    <location>
        <begin position="281"/>
        <end position="370"/>
    </location>
</feature>
<dbReference type="CDD" id="cd16917">
    <property type="entry name" value="HATPase_UhpB-NarQ-NarX-like"/>
    <property type="match status" value="1"/>
</dbReference>
<evidence type="ECO:0000256" key="2">
    <source>
        <dbReference type="ARBA" id="ARBA00012438"/>
    </source>
</evidence>
<dbReference type="Pfam" id="PF07730">
    <property type="entry name" value="HisKA_3"/>
    <property type="match status" value="1"/>
</dbReference>
<dbReference type="InterPro" id="IPR050482">
    <property type="entry name" value="Sensor_HK_TwoCompSys"/>
</dbReference>
<dbReference type="PANTHER" id="PTHR24421">
    <property type="entry name" value="NITRATE/NITRITE SENSOR PROTEIN NARX-RELATED"/>
    <property type="match status" value="1"/>
</dbReference>
<keyword evidence="6" id="KW-0175">Coiled coil</keyword>
<feature type="transmembrane region" description="Helical" evidence="7">
    <location>
        <begin position="136"/>
        <end position="158"/>
    </location>
</feature>
<dbReference type="GO" id="GO:0016020">
    <property type="term" value="C:membrane"/>
    <property type="evidence" value="ECO:0007669"/>
    <property type="project" value="InterPro"/>
</dbReference>
<dbReference type="EMBL" id="BORC01000001">
    <property type="protein sequence ID" value="GIN60060.1"/>
    <property type="molecule type" value="Genomic_DNA"/>
</dbReference>
<dbReference type="PANTHER" id="PTHR24421:SF63">
    <property type="entry name" value="SENSOR HISTIDINE KINASE DESK"/>
    <property type="match status" value="1"/>
</dbReference>
<sequence>MSEKKRFALFPRQYGLFPYIFLVYLLMPGYYVSQESSFKQIFGYLLLFLFLFTYRQLYVSSEAKNMFSFWLFMQIGIILILSLFYNVNNVFLGFFSAHFIGWYQQKKIFFYMLMFLAGAIILPLLIHMAAHDFERSIFYFTPFIIIMLVAPFGIRSMVSRMELERKLDEANEQIKELVKREERMRIARDLHDTLGHTLSLLALKSQLVGKLAVKDPERAHKEAQEMERTARSALSQVRELVSDMRTITVAEEIIEVQALLQTAGIALHLNGDSDVSDIPYLTQNILSLCLKEAVTNVVKHSEAKNCYVSICSLEGEVVIAIEDDGVGISDPTRLGNGLKGMEERLELIDGALQLTSKQGTRLEITVPIIIKEREAEDVS</sequence>
<feature type="transmembrane region" description="Helical" evidence="7">
    <location>
        <begin position="14"/>
        <end position="32"/>
    </location>
</feature>
<dbReference type="InterPro" id="IPR003594">
    <property type="entry name" value="HATPase_dom"/>
</dbReference>
<dbReference type="Pfam" id="PF23540">
    <property type="entry name" value="DesK_N"/>
    <property type="match status" value="1"/>
</dbReference>
<keyword evidence="7" id="KW-0472">Membrane</keyword>
<keyword evidence="3" id="KW-0808">Transferase</keyword>
<accession>A0A919WDR6</accession>
<dbReference type="OrthoDB" id="9797605at2"/>
<evidence type="ECO:0000313" key="10">
    <source>
        <dbReference type="Proteomes" id="UP000682111"/>
    </source>
</evidence>
<dbReference type="GO" id="GO:0000155">
    <property type="term" value="F:phosphorelay sensor kinase activity"/>
    <property type="evidence" value="ECO:0007669"/>
    <property type="project" value="InterPro"/>
</dbReference>
<dbReference type="InterPro" id="IPR011712">
    <property type="entry name" value="Sig_transdc_His_kin_sub3_dim/P"/>
</dbReference>
<dbReference type="RefSeq" id="WP_095312702.1">
    <property type="nucleotide sequence ID" value="NZ_BORC01000001.1"/>
</dbReference>
<dbReference type="SUPFAM" id="SSF55874">
    <property type="entry name" value="ATPase domain of HSP90 chaperone/DNA topoisomerase II/histidine kinase"/>
    <property type="match status" value="1"/>
</dbReference>
<reference evidence="9" key="1">
    <citation type="submission" date="2021-03" db="EMBL/GenBank/DDBJ databases">
        <title>Antimicrobial resistance genes in bacteria isolated from Japanese honey, and their potential for conferring macrolide and lincosamide resistance in the American foulbrood pathogen Paenibacillus larvae.</title>
        <authorList>
            <person name="Okamoto M."/>
            <person name="Kumagai M."/>
            <person name="Kanamori H."/>
            <person name="Takamatsu D."/>
        </authorList>
    </citation>
    <scope>NUCLEOTIDE SEQUENCE</scope>
    <source>
        <strain evidence="9">J27TS8</strain>
    </source>
</reference>
<evidence type="ECO:0000259" key="8">
    <source>
        <dbReference type="SMART" id="SM00387"/>
    </source>
</evidence>
<feature type="transmembrane region" description="Helical" evidence="7">
    <location>
        <begin position="69"/>
        <end position="87"/>
    </location>
</feature>
<dbReference type="EC" id="2.7.13.3" evidence="2"/>
<feature type="transmembrane region" description="Helical" evidence="7">
    <location>
        <begin position="108"/>
        <end position="130"/>
    </location>
</feature>
<dbReference type="Gene3D" id="3.30.565.10">
    <property type="entry name" value="Histidine kinase-like ATPase, C-terminal domain"/>
    <property type="match status" value="1"/>
</dbReference>
<evidence type="ECO:0000256" key="5">
    <source>
        <dbReference type="ARBA" id="ARBA00023012"/>
    </source>
</evidence>
<dbReference type="InterPro" id="IPR036890">
    <property type="entry name" value="HATPase_C_sf"/>
</dbReference>
<evidence type="ECO:0000256" key="1">
    <source>
        <dbReference type="ARBA" id="ARBA00000085"/>
    </source>
</evidence>
<evidence type="ECO:0000313" key="9">
    <source>
        <dbReference type="EMBL" id="GIN60060.1"/>
    </source>
</evidence>
<evidence type="ECO:0000256" key="4">
    <source>
        <dbReference type="ARBA" id="ARBA00022777"/>
    </source>
</evidence>
<proteinExistence type="predicted"/>
<keyword evidence="4 9" id="KW-0418">Kinase</keyword>
<comment type="catalytic activity">
    <reaction evidence="1">
        <text>ATP + protein L-histidine = ADP + protein N-phospho-L-histidine.</text>
        <dbReference type="EC" id="2.7.13.3"/>
    </reaction>
</comment>
<keyword evidence="10" id="KW-1185">Reference proteome</keyword>
<evidence type="ECO:0000256" key="6">
    <source>
        <dbReference type="SAM" id="Coils"/>
    </source>
</evidence>
<name>A0A919WDR6_9BACI</name>
<protein>
    <recommendedName>
        <fullName evidence="2">histidine kinase</fullName>
        <ecNumber evidence="2">2.7.13.3</ecNumber>
    </recommendedName>
</protein>
<keyword evidence="7" id="KW-0812">Transmembrane</keyword>
<organism evidence="9 10">
    <name type="scientific">Robertmurraya siralis</name>
    <dbReference type="NCBI Taxonomy" id="77777"/>
    <lineage>
        <taxon>Bacteria</taxon>
        <taxon>Bacillati</taxon>
        <taxon>Bacillota</taxon>
        <taxon>Bacilli</taxon>
        <taxon>Bacillales</taxon>
        <taxon>Bacillaceae</taxon>
        <taxon>Robertmurraya</taxon>
    </lineage>
</organism>
<dbReference type="Gene3D" id="1.20.5.1930">
    <property type="match status" value="1"/>
</dbReference>
<dbReference type="InterPro" id="IPR056374">
    <property type="entry name" value="DesK/YvfT_N"/>
</dbReference>
<keyword evidence="5" id="KW-0902">Two-component regulatory system</keyword>
<evidence type="ECO:0000256" key="7">
    <source>
        <dbReference type="SAM" id="Phobius"/>
    </source>
</evidence>
<evidence type="ECO:0000256" key="3">
    <source>
        <dbReference type="ARBA" id="ARBA00022679"/>
    </source>
</evidence>
<dbReference type="AlphaFoldDB" id="A0A919WDR6"/>
<feature type="transmembrane region" description="Helical" evidence="7">
    <location>
        <begin position="41"/>
        <end position="57"/>
    </location>
</feature>
<feature type="coiled-coil region" evidence="6">
    <location>
        <begin position="160"/>
        <end position="187"/>
    </location>
</feature>
<dbReference type="Proteomes" id="UP000682111">
    <property type="component" value="Unassembled WGS sequence"/>
</dbReference>
<keyword evidence="7" id="KW-1133">Transmembrane helix</keyword>
<comment type="caution">
    <text evidence="9">The sequence shown here is derived from an EMBL/GenBank/DDBJ whole genome shotgun (WGS) entry which is preliminary data.</text>
</comment>
<dbReference type="Pfam" id="PF02518">
    <property type="entry name" value="HATPase_c"/>
    <property type="match status" value="1"/>
</dbReference>